<sequence length="484" mass="55014">MLQSFIGIDNFKRGLTTYLNNNGLSVATPEILWDSFEQPDDVPYTVKTVMDSWTYKPGYPLLSLKQNGINITITQKRFLLSDDDTDDNKWYVPITYTTSADPSRFTETTTKEWLTPDADLTILLDNEDNWIILNNQQVGYYRVNYDKTLLSKIETALKSDDLGNIDEMSRSQLVDDQLNLGRAGKAEYADVLNFLSFMKRDTSYYSWSPFFNGFSYLFKRTNDESLRNSMKTYIKDLMQNLVDSVPFTTEKPTDQIYTLTQVLALTWACNLGETNCVNNATAAFTTYTTDDKMPSRNLKSVVYCTGLKNSENPTEDYNFLYNKYLSTKLATEQLTILKALGCINDSTLRQEYLKLALTDTIRIQDAQFVFQSVYSTNANEGVDDTLEFIKNNYQDFEPHFGTQSTLNSLIYTVADLITTQAEIDTLNEFLKTEGLDDSVIAAGIIAVESAKTNLQTISTLEGQLKDYFSPTSSASINTYHLEQI</sequence>
<dbReference type="GO" id="GO:0005737">
    <property type="term" value="C:cytoplasm"/>
    <property type="evidence" value="ECO:0007669"/>
    <property type="project" value="TreeGrafter"/>
</dbReference>
<evidence type="ECO:0000313" key="20">
    <source>
        <dbReference type="EMBL" id="KAJ3664939.1"/>
    </source>
</evidence>
<keyword evidence="16" id="KW-1015">Disulfide bond</keyword>
<keyword evidence="21" id="KW-1185">Reference proteome</keyword>
<evidence type="ECO:0000256" key="18">
    <source>
        <dbReference type="ARBA" id="ARBA00023288"/>
    </source>
</evidence>
<dbReference type="InterPro" id="IPR024571">
    <property type="entry name" value="ERAP1-like_C_dom"/>
</dbReference>
<keyword evidence="15" id="KW-0472">Membrane</keyword>
<comment type="subcellular location">
    <subcellularLocation>
        <location evidence="3">Cell membrane</location>
        <topology evidence="3">Lipid-anchor</topology>
        <topology evidence="3">GPI-anchor</topology>
    </subcellularLocation>
</comment>
<keyword evidence="13" id="KW-0862">Zinc</keyword>
<comment type="cofactor">
    <cofactor evidence="2">
        <name>Zn(2+)</name>
        <dbReference type="ChEBI" id="CHEBI:29105"/>
    </cofactor>
</comment>
<evidence type="ECO:0000256" key="6">
    <source>
        <dbReference type="ARBA" id="ARBA00015611"/>
    </source>
</evidence>
<protein>
    <recommendedName>
        <fullName evidence="6">Aminopeptidase N</fullName>
        <ecNumber evidence="5">3.4.11.2</ecNumber>
    </recommendedName>
</protein>
<dbReference type="PANTHER" id="PTHR11533">
    <property type="entry name" value="PROTEASE M1 ZINC METALLOPROTEASE"/>
    <property type="match status" value="1"/>
</dbReference>
<keyword evidence="17" id="KW-0325">Glycoprotein</keyword>
<keyword evidence="14" id="KW-0482">Metalloprotease</keyword>
<evidence type="ECO:0000256" key="5">
    <source>
        <dbReference type="ARBA" id="ARBA00012564"/>
    </source>
</evidence>
<keyword evidence="18" id="KW-0449">Lipoprotein</keyword>
<comment type="caution">
    <text evidence="20">The sequence shown here is derived from an EMBL/GenBank/DDBJ whole genome shotgun (WGS) entry which is preliminary data.</text>
</comment>
<evidence type="ECO:0000259" key="19">
    <source>
        <dbReference type="Pfam" id="PF11838"/>
    </source>
</evidence>
<keyword evidence="11" id="KW-0732">Signal</keyword>
<keyword evidence="12" id="KW-0378">Hydrolase</keyword>
<evidence type="ECO:0000256" key="11">
    <source>
        <dbReference type="ARBA" id="ARBA00022729"/>
    </source>
</evidence>
<dbReference type="GO" id="GO:0042277">
    <property type="term" value="F:peptide binding"/>
    <property type="evidence" value="ECO:0007669"/>
    <property type="project" value="TreeGrafter"/>
</dbReference>
<dbReference type="Gene3D" id="2.60.40.1910">
    <property type="match status" value="1"/>
</dbReference>
<evidence type="ECO:0000256" key="14">
    <source>
        <dbReference type="ARBA" id="ARBA00023049"/>
    </source>
</evidence>
<evidence type="ECO:0000256" key="2">
    <source>
        <dbReference type="ARBA" id="ARBA00001947"/>
    </source>
</evidence>
<keyword evidence="8" id="KW-0336">GPI-anchor</keyword>
<feature type="domain" description="ERAP1-like C-terminal" evidence="19">
    <location>
        <begin position="130"/>
        <end position="433"/>
    </location>
</feature>
<dbReference type="GO" id="GO:0005886">
    <property type="term" value="C:plasma membrane"/>
    <property type="evidence" value="ECO:0007669"/>
    <property type="project" value="UniProtKB-SubCell"/>
</dbReference>
<dbReference type="GO" id="GO:0008270">
    <property type="term" value="F:zinc ion binding"/>
    <property type="evidence" value="ECO:0007669"/>
    <property type="project" value="TreeGrafter"/>
</dbReference>
<dbReference type="FunFam" id="1.25.50.20:FF:000001">
    <property type="entry name" value="Aminopeptidase"/>
    <property type="match status" value="1"/>
</dbReference>
<evidence type="ECO:0000313" key="21">
    <source>
        <dbReference type="Proteomes" id="UP001168821"/>
    </source>
</evidence>
<evidence type="ECO:0000256" key="9">
    <source>
        <dbReference type="ARBA" id="ARBA00022670"/>
    </source>
</evidence>
<dbReference type="GO" id="GO:0006508">
    <property type="term" value="P:proteolysis"/>
    <property type="evidence" value="ECO:0007669"/>
    <property type="project" value="UniProtKB-KW"/>
</dbReference>
<accession>A0AA38J1E1</accession>
<dbReference type="EC" id="3.4.11.2" evidence="5"/>
<keyword evidence="10" id="KW-0479">Metal-binding</keyword>
<name>A0AA38J1E1_9CUCU</name>
<reference evidence="20" key="1">
    <citation type="journal article" date="2023" name="G3 (Bethesda)">
        <title>Whole genome assemblies of Zophobas morio and Tenebrio molitor.</title>
        <authorList>
            <person name="Kaur S."/>
            <person name="Stinson S.A."/>
            <person name="diCenzo G.C."/>
        </authorList>
    </citation>
    <scope>NUCLEOTIDE SEQUENCE</scope>
    <source>
        <strain evidence="20">QUZm001</strain>
    </source>
</reference>
<gene>
    <name evidence="20" type="ORF">Zmor_000470</name>
</gene>
<dbReference type="Gene3D" id="1.25.50.20">
    <property type="match status" value="1"/>
</dbReference>
<dbReference type="GO" id="GO:0098552">
    <property type="term" value="C:side of membrane"/>
    <property type="evidence" value="ECO:0007669"/>
    <property type="project" value="UniProtKB-KW"/>
</dbReference>
<evidence type="ECO:0000256" key="4">
    <source>
        <dbReference type="ARBA" id="ARBA00010136"/>
    </source>
</evidence>
<keyword evidence="7" id="KW-1003">Cell membrane</keyword>
<dbReference type="GO" id="GO:0070006">
    <property type="term" value="F:metalloaminopeptidase activity"/>
    <property type="evidence" value="ECO:0007669"/>
    <property type="project" value="TreeGrafter"/>
</dbReference>
<evidence type="ECO:0000256" key="15">
    <source>
        <dbReference type="ARBA" id="ARBA00023136"/>
    </source>
</evidence>
<dbReference type="PANTHER" id="PTHR11533:SF301">
    <property type="entry name" value="AMINOPEPTIDASE"/>
    <property type="match status" value="1"/>
</dbReference>
<evidence type="ECO:0000256" key="7">
    <source>
        <dbReference type="ARBA" id="ARBA00022475"/>
    </source>
</evidence>
<proteinExistence type="inferred from homology"/>
<organism evidence="20 21">
    <name type="scientific">Zophobas morio</name>
    <dbReference type="NCBI Taxonomy" id="2755281"/>
    <lineage>
        <taxon>Eukaryota</taxon>
        <taxon>Metazoa</taxon>
        <taxon>Ecdysozoa</taxon>
        <taxon>Arthropoda</taxon>
        <taxon>Hexapoda</taxon>
        <taxon>Insecta</taxon>
        <taxon>Pterygota</taxon>
        <taxon>Neoptera</taxon>
        <taxon>Endopterygota</taxon>
        <taxon>Coleoptera</taxon>
        <taxon>Polyphaga</taxon>
        <taxon>Cucujiformia</taxon>
        <taxon>Tenebrionidae</taxon>
        <taxon>Zophobas</taxon>
    </lineage>
</organism>
<dbReference type="GO" id="GO:0016285">
    <property type="term" value="F:alanyl aminopeptidase activity"/>
    <property type="evidence" value="ECO:0007669"/>
    <property type="project" value="UniProtKB-EC"/>
</dbReference>
<evidence type="ECO:0000256" key="10">
    <source>
        <dbReference type="ARBA" id="ARBA00022723"/>
    </source>
</evidence>
<dbReference type="SUPFAM" id="SSF55486">
    <property type="entry name" value="Metalloproteases ('zincins'), catalytic domain"/>
    <property type="match status" value="1"/>
</dbReference>
<dbReference type="Proteomes" id="UP001168821">
    <property type="component" value="Unassembled WGS sequence"/>
</dbReference>
<evidence type="ECO:0000256" key="16">
    <source>
        <dbReference type="ARBA" id="ARBA00023157"/>
    </source>
</evidence>
<dbReference type="AlphaFoldDB" id="A0AA38J1E1"/>
<evidence type="ECO:0000256" key="1">
    <source>
        <dbReference type="ARBA" id="ARBA00000098"/>
    </source>
</evidence>
<dbReference type="Pfam" id="PF11838">
    <property type="entry name" value="ERAP1_C"/>
    <property type="match status" value="1"/>
</dbReference>
<dbReference type="GO" id="GO:0043171">
    <property type="term" value="P:peptide catabolic process"/>
    <property type="evidence" value="ECO:0007669"/>
    <property type="project" value="TreeGrafter"/>
</dbReference>
<evidence type="ECO:0000256" key="8">
    <source>
        <dbReference type="ARBA" id="ARBA00022622"/>
    </source>
</evidence>
<evidence type="ECO:0000256" key="17">
    <source>
        <dbReference type="ARBA" id="ARBA00023180"/>
    </source>
</evidence>
<evidence type="ECO:0000256" key="12">
    <source>
        <dbReference type="ARBA" id="ARBA00022801"/>
    </source>
</evidence>
<dbReference type="GO" id="GO:0005615">
    <property type="term" value="C:extracellular space"/>
    <property type="evidence" value="ECO:0007669"/>
    <property type="project" value="TreeGrafter"/>
</dbReference>
<dbReference type="FunFam" id="2.60.40.1910:FF:000008">
    <property type="entry name" value="Aminopeptidase"/>
    <property type="match status" value="1"/>
</dbReference>
<evidence type="ECO:0000256" key="3">
    <source>
        <dbReference type="ARBA" id="ARBA00004609"/>
    </source>
</evidence>
<dbReference type="Gene3D" id="1.10.390.10">
    <property type="entry name" value="Neutral Protease Domain 2"/>
    <property type="match status" value="1"/>
</dbReference>
<comment type="similarity">
    <text evidence="4">Belongs to the peptidase M1 family.</text>
</comment>
<dbReference type="InterPro" id="IPR050344">
    <property type="entry name" value="Peptidase_M1_aminopeptidases"/>
</dbReference>
<evidence type="ECO:0000256" key="13">
    <source>
        <dbReference type="ARBA" id="ARBA00022833"/>
    </source>
</evidence>
<dbReference type="EMBL" id="JALNTZ010000001">
    <property type="protein sequence ID" value="KAJ3664939.1"/>
    <property type="molecule type" value="Genomic_DNA"/>
</dbReference>
<keyword evidence="9" id="KW-0645">Protease</keyword>
<dbReference type="InterPro" id="IPR027268">
    <property type="entry name" value="Peptidase_M4/M1_CTD_sf"/>
</dbReference>
<comment type="catalytic activity">
    <reaction evidence="1">
        <text>Release of an N-terminal amino acid, Xaa-|-Yaa- from a peptide, amide or arylamide. Xaa is preferably Ala, but may be most amino acids including Pro (slow action). When a terminal hydrophobic residue is followed by a prolyl residue, the two may be released as an intact Xaa-Pro dipeptide.</text>
        <dbReference type="EC" id="3.4.11.2"/>
    </reaction>
</comment>